<gene>
    <name evidence="2" type="ORF">FWILDA_LOCUS18562</name>
</gene>
<accession>A0A9W4XAT4</accession>
<organism evidence="2 3">
    <name type="scientific">Funneliformis geosporum</name>
    <dbReference type="NCBI Taxonomy" id="1117311"/>
    <lineage>
        <taxon>Eukaryota</taxon>
        <taxon>Fungi</taxon>
        <taxon>Fungi incertae sedis</taxon>
        <taxon>Mucoromycota</taxon>
        <taxon>Glomeromycotina</taxon>
        <taxon>Glomeromycetes</taxon>
        <taxon>Glomerales</taxon>
        <taxon>Glomeraceae</taxon>
        <taxon>Funneliformis</taxon>
    </lineage>
</organism>
<dbReference type="Proteomes" id="UP001153678">
    <property type="component" value="Unassembled WGS sequence"/>
</dbReference>
<keyword evidence="1" id="KW-1133">Transmembrane helix</keyword>
<keyword evidence="1" id="KW-0812">Transmembrane</keyword>
<comment type="caution">
    <text evidence="2">The sequence shown here is derived from an EMBL/GenBank/DDBJ whole genome shotgun (WGS) entry which is preliminary data.</text>
</comment>
<evidence type="ECO:0000313" key="2">
    <source>
        <dbReference type="EMBL" id="CAI2198418.1"/>
    </source>
</evidence>
<keyword evidence="3" id="KW-1185">Reference proteome</keyword>
<protein>
    <submittedName>
        <fullName evidence="2">2762_t:CDS:1</fullName>
    </submittedName>
</protein>
<dbReference type="EMBL" id="CAMKVN010018608">
    <property type="protein sequence ID" value="CAI2198418.1"/>
    <property type="molecule type" value="Genomic_DNA"/>
</dbReference>
<sequence length="41" mass="4662">GYKTYISFLPPYLYPIINLPGTISASGYIVLEIDEKEKVKK</sequence>
<name>A0A9W4XAT4_9GLOM</name>
<feature type="transmembrane region" description="Helical" evidence="1">
    <location>
        <begin position="12"/>
        <end position="31"/>
    </location>
</feature>
<reference evidence="2" key="1">
    <citation type="submission" date="2022-08" db="EMBL/GenBank/DDBJ databases">
        <authorList>
            <person name="Kallberg Y."/>
            <person name="Tangrot J."/>
            <person name="Rosling A."/>
        </authorList>
    </citation>
    <scope>NUCLEOTIDE SEQUENCE</scope>
    <source>
        <strain evidence="2">Wild A</strain>
    </source>
</reference>
<feature type="non-terminal residue" evidence="2">
    <location>
        <position position="1"/>
    </location>
</feature>
<evidence type="ECO:0000313" key="3">
    <source>
        <dbReference type="Proteomes" id="UP001153678"/>
    </source>
</evidence>
<evidence type="ECO:0000256" key="1">
    <source>
        <dbReference type="SAM" id="Phobius"/>
    </source>
</evidence>
<keyword evidence="1" id="KW-0472">Membrane</keyword>
<dbReference type="AlphaFoldDB" id="A0A9W4XAT4"/>
<proteinExistence type="predicted"/>